<sequence>MFIFNFSKSPSILPTSVSSTSKLLKEDESCGGGLDTITIFRGRIHKTFIAIKDFFVS</sequence>
<accession>A0A087TAC9</accession>
<dbReference type="EMBL" id="KK114275">
    <property type="protein sequence ID" value="KFM62068.1"/>
    <property type="molecule type" value="Genomic_DNA"/>
</dbReference>
<feature type="non-terminal residue" evidence="1">
    <location>
        <position position="57"/>
    </location>
</feature>
<protein>
    <submittedName>
        <fullName evidence="1">Uncharacterized protein</fullName>
    </submittedName>
</protein>
<proteinExistence type="predicted"/>
<dbReference type="AlphaFoldDB" id="A0A087TAC9"/>
<gene>
    <name evidence="1" type="ORF">X975_03445</name>
</gene>
<dbReference type="Proteomes" id="UP000054359">
    <property type="component" value="Unassembled WGS sequence"/>
</dbReference>
<keyword evidence="2" id="KW-1185">Reference proteome</keyword>
<organism evidence="1 2">
    <name type="scientific">Stegodyphus mimosarum</name>
    <name type="common">African social velvet spider</name>
    <dbReference type="NCBI Taxonomy" id="407821"/>
    <lineage>
        <taxon>Eukaryota</taxon>
        <taxon>Metazoa</taxon>
        <taxon>Ecdysozoa</taxon>
        <taxon>Arthropoda</taxon>
        <taxon>Chelicerata</taxon>
        <taxon>Arachnida</taxon>
        <taxon>Araneae</taxon>
        <taxon>Araneomorphae</taxon>
        <taxon>Entelegynae</taxon>
        <taxon>Eresoidea</taxon>
        <taxon>Eresidae</taxon>
        <taxon>Stegodyphus</taxon>
    </lineage>
</organism>
<name>A0A087TAC9_STEMI</name>
<evidence type="ECO:0000313" key="2">
    <source>
        <dbReference type="Proteomes" id="UP000054359"/>
    </source>
</evidence>
<reference evidence="1 2" key="1">
    <citation type="submission" date="2013-11" db="EMBL/GenBank/DDBJ databases">
        <title>Genome sequencing of Stegodyphus mimosarum.</title>
        <authorList>
            <person name="Bechsgaard J."/>
        </authorList>
    </citation>
    <scope>NUCLEOTIDE SEQUENCE [LARGE SCALE GENOMIC DNA]</scope>
</reference>
<evidence type="ECO:0000313" key="1">
    <source>
        <dbReference type="EMBL" id="KFM62068.1"/>
    </source>
</evidence>